<comment type="caution">
    <text evidence="2">The sequence shown here is derived from an EMBL/GenBank/DDBJ whole genome shotgun (WGS) entry which is preliminary data.</text>
</comment>
<dbReference type="RefSeq" id="WP_386094810.1">
    <property type="nucleotide sequence ID" value="NZ_JBHUOZ010000001.1"/>
</dbReference>
<evidence type="ECO:0008006" key="4">
    <source>
        <dbReference type="Google" id="ProtNLM"/>
    </source>
</evidence>
<proteinExistence type="predicted"/>
<evidence type="ECO:0000256" key="1">
    <source>
        <dbReference type="SAM" id="Phobius"/>
    </source>
</evidence>
<dbReference type="Proteomes" id="UP001597511">
    <property type="component" value="Unassembled WGS sequence"/>
</dbReference>
<keyword evidence="1" id="KW-0812">Transmembrane</keyword>
<accession>A0ABW5ZZS1</accession>
<keyword evidence="1" id="KW-1133">Transmembrane helix</keyword>
<dbReference type="EMBL" id="JBHUOZ010000001">
    <property type="protein sequence ID" value="MFD2918523.1"/>
    <property type="molecule type" value="Genomic_DNA"/>
</dbReference>
<feature type="transmembrane region" description="Helical" evidence="1">
    <location>
        <begin position="66"/>
        <end position="86"/>
    </location>
</feature>
<protein>
    <recommendedName>
        <fullName evidence="4">DUF3592 domain-containing protein</fullName>
    </recommendedName>
</protein>
<keyword evidence="3" id="KW-1185">Reference proteome</keyword>
<sequence length="171" mass="19929">MRKLLISLYIGLFLLLCFVGTTDKIVYSRGSLAYIPLVIIVFAQPVVLYLLLLQFSFNVRDVHPKLVRRGITAASIAIFLLSYVFFQQFKKENDLALHGQMTKGIVYKKWYDDDKKNPKWLLRCNYIVDGTSFSTFSETDKENKYRIGDTLTVIYSTRYPQNSIIYELKEN</sequence>
<keyword evidence="1" id="KW-0472">Membrane</keyword>
<name>A0ABW5ZZS1_9BACT</name>
<reference evidence="3" key="1">
    <citation type="journal article" date="2019" name="Int. J. Syst. Evol. Microbiol.">
        <title>The Global Catalogue of Microorganisms (GCM) 10K type strain sequencing project: providing services to taxonomists for standard genome sequencing and annotation.</title>
        <authorList>
            <consortium name="The Broad Institute Genomics Platform"/>
            <consortium name="The Broad Institute Genome Sequencing Center for Infectious Disease"/>
            <person name="Wu L."/>
            <person name="Ma J."/>
        </authorList>
    </citation>
    <scope>NUCLEOTIDE SEQUENCE [LARGE SCALE GENOMIC DNA]</scope>
    <source>
        <strain evidence="3">KCTC 23299</strain>
    </source>
</reference>
<gene>
    <name evidence="2" type="ORF">ACFS6H_02305</name>
</gene>
<organism evidence="2 3">
    <name type="scientific">Terrimonas rubra</name>
    <dbReference type="NCBI Taxonomy" id="1035890"/>
    <lineage>
        <taxon>Bacteria</taxon>
        <taxon>Pseudomonadati</taxon>
        <taxon>Bacteroidota</taxon>
        <taxon>Chitinophagia</taxon>
        <taxon>Chitinophagales</taxon>
        <taxon>Chitinophagaceae</taxon>
        <taxon>Terrimonas</taxon>
    </lineage>
</organism>
<evidence type="ECO:0000313" key="3">
    <source>
        <dbReference type="Proteomes" id="UP001597511"/>
    </source>
</evidence>
<feature type="transmembrane region" description="Helical" evidence="1">
    <location>
        <begin position="32"/>
        <end position="54"/>
    </location>
</feature>
<evidence type="ECO:0000313" key="2">
    <source>
        <dbReference type="EMBL" id="MFD2918523.1"/>
    </source>
</evidence>